<evidence type="ECO:0000313" key="3">
    <source>
        <dbReference type="Proteomes" id="UP000402241"/>
    </source>
</evidence>
<dbReference type="RefSeq" id="WP_154225646.1">
    <property type="nucleotide sequence ID" value="NZ_CP045309.1"/>
</dbReference>
<dbReference type="EMBL" id="JAAHBZ010000014">
    <property type="protein sequence ID" value="NES31037.1"/>
    <property type="molecule type" value="Genomic_DNA"/>
</dbReference>
<evidence type="ECO:0000313" key="2">
    <source>
        <dbReference type="EMBL" id="QGL46274.1"/>
    </source>
</evidence>
<proteinExistence type="predicted"/>
<dbReference type="Proteomes" id="UP000402241">
    <property type="component" value="Chromosome"/>
</dbReference>
<evidence type="ECO:0000313" key="4">
    <source>
        <dbReference type="Proteomes" id="UP000477779"/>
    </source>
</evidence>
<reference evidence="2 3" key="1">
    <citation type="submission" date="2019-10" db="EMBL/GenBank/DDBJ databases">
        <title>Genome Sequence of Micromonospora terminaliae DSM 101760.</title>
        <authorList>
            <person name="Guo L."/>
        </authorList>
    </citation>
    <scope>NUCLEOTIDE SEQUENCE [LARGE SCALE GENOMIC DNA]</scope>
    <source>
        <strain evidence="2 3">DSM 101760</strain>
    </source>
</reference>
<dbReference type="AlphaFoldDB" id="A0AAJ3DLL9"/>
<keyword evidence="3" id="KW-1185">Reference proteome</keyword>
<sequence length="205" mass="23070">MTFVDQHEAQAVEPGAARKPRVLLLAFNRKPHERVVALAERLLDEGARVDVVVLSDKNWAELADRPDLRFFTLDEAEKRHPVMRAERIVVTNGPRRALNGLSRLSGEGAASRPIEGLRRGQQRVSKAFHKRVFMKVYQNFRPLVLARLFDKRLTGIDLEHDPADLIVASDALSITLGWRLARRFPHTAATTSLVPPPLAEILARP</sequence>
<organism evidence="1 4">
    <name type="scientific">Micromonospora terminaliae</name>
    <dbReference type="NCBI Taxonomy" id="1914461"/>
    <lineage>
        <taxon>Bacteria</taxon>
        <taxon>Bacillati</taxon>
        <taxon>Actinomycetota</taxon>
        <taxon>Actinomycetes</taxon>
        <taxon>Micromonosporales</taxon>
        <taxon>Micromonosporaceae</taxon>
        <taxon>Micromonospora</taxon>
    </lineage>
</organism>
<reference evidence="1 4" key="2">
    <citation type="submission" date="2020-02" db="EMBL/GenBank/DDBJ databases">
        <title>WGS of Micromonospora spp. isolated from hot spring.</title>
        <authorList>
            <person name="Thawai C."/>
        </authorList>
    </citation>
    <scope>NUCLEOTIDE SEQUENCE [LARGE SCALE GENOMIC DNA]</scope>
    <source>
        <strain evidence="1 4">TMS7</strain>
    </source>
</reference>
<name>A0AAJ3DLL9_9ACTN</name>
<dbReference type="Proteomes" id="UP000477779">
    <property type="component" value="Unassembled WGS sequence"/>
</dbReference>
<dbReference type="EMBL" id="CP045309">
    <property type="protein sequence ID" value="QGL46274.1"/>
    <property type="molecule type" value="Genomic_DNA"/>
</dbReference>
<accession>A0AAJ3DLL9</accession>
<evidence type="ECO:0000313" key="1">
    <source>
        <dbReference type="EMBL" id="NES31037.1"/>
    </source>
</evidence>
<protein>
    <submittedName>
        <fullName evidence="1">Uncharacterized protein</fullName>
    </submittedName>
</protein>
<gene>
    <name evidence="1" type="ORF">G3561_26230</name>
    <name evidence="2" type="ORF">GCE86_03945</name>
</gene>